<dbReference type="InterPro" id="IPR025924">
    <property type="entry name" value="YHYH_dom"/>
</dbReference>
<dbReference type="Pfam" id="PF14240">
    <property type="entry name" value="YHYH"/>
    <property type="match status" value="1"/>
</dbReference>
<gene>
    <name evidence="5" type="ORF">CRYO30217_00905</name>
</gene>
<evidence type="ECO:0000259" key="3">
    <source>
        <dbReference type="Pfam" id="PF14240"/>
    </source>
</evidence>
<dbReference type="AlphaFoldDB" id="A0A916JKT3"/>
<keyword evidence="6" id="KW-1185">Reference proteome</keyword>
<evidence type="ECO:0000256" key="2">
    <source>
        <dbReference type="SAM" id="SignalP"/>
    </source>
</evidence>
<organism evidence="5 6">
    <name type="scientific">Parvicella tangerina</name>
    <dbReference type="NCBI Taxonomy" id="2829795"/>
    <lineage>
        <taxon>Bacteria</taxon>
        <taxon>Pseudomonadati</taxon>
        <taxon>Bacteroidota</taxon>
        <taxon>Flavobacteriia</taxon>
        <taxon>Flavobacteriales</taxon>
        <taxon>Parvicellaceae</taxon>
        <taxon>Parvicella</taxon>
    </lineage>
</organism>
<evidence type="ECO:0000313" key="5">
    <source>
        <dbReference type="EMBL" id="CAG5079280.1"/>
    </source>
</evidence>
<dbReference type="InterPro" id="IPR026444">
    <property type="entry name" value="Secre_tail"/>
</dbReference>
<protein>
    <recommendedName>
        <fullName evidence="7">YHYH protein</fullName>
    </recommendedName>
</protein>
<reference evidence="5" key="1">
    <citation type="submission" date="2021-04" db="EMBL/GenBank/DDBJ databases">
        <authorList>
            <person name="Rodrigo-Torres L."/>
            <person name="Arahal R. D."/>
            <person name="Lucena T."/>
        </authorList>
    </citation>
    <scope>NUCLEOTIDE SEQUENCE</scope>
    <source>
        <strain evidence="5">AS29M-1</strain>
    </source>
</reference>
<dbReference type="KEGG" id="ptan:CRYO30217_00905"/>
<feature type="chain" id="PRO_5037272367" description="YHYH protein" evidence="2">
    <location>
        <begin position="20"/>
        <end position="462"/>
    </location>
</feature>
<feature type="domain" description="Secretion system C-terminal sorting" evidence="4">
    <location>
        <begin position="386"/>
        <end position="460"/>
    </location>
</feature>
<evidence type="ECO:0000313" key="6">
    <source>
        <dbReference type="Proteomes" id="UP000683507"/>
    </source>
</evidence>
<feature type="domain" description="YHYH" evidence="3">
    <location>
        <begin position="96"/>
        <end position="339"/>
    </location>
</feature>
<name>A0A916JKT3_9FLAO</name>
<dbReference type="RefSeq" id="WP_258541128.1">
    <property type="nucleotide sequence ID" value="NZ_OU015584.1"/>
</dbReference>
<keyword evidence="1 2" id="KW-0732">Signal</keyword>
<dbReference type="EMBL" id="OU015584">
    <property type="protein sequence ID" value="CAG5079280.1"/>
    <property type="molecule type" value="Genomic_DNA"/>
</dbReference>
<evidence type="ECO:0008006" key="7">
    <source>
        <dbReference type="Google" id="ProtNLM"/>
    </source>
</evidence>
<accession>A0A916JKT3</accession>
<sequence length="462" mass="50055">MKKNVLFALAISSALAINAQTNPAITSWMINTTGLTGSHYVAGNSTPINDSYEANVQQVEFSTNYAYISCSGIPSYIVGPYQDGNPAQATDNDYIYKIPLNPSQNSGTATATQMGSIGIWINGVAMYDYRDGVSYSLSSGSDAGGPLGGTGDGVWNRDAILAENEGFDCSKGHPSPIFSGGPGPGGTLEGGAYHHHQNPSAFNLDLVEVSDVCDLYVSDGLYVIDSTQHSPLLGYAFDGFPVYGPYGYANPDGSGGIKRIQSSYQLRSSMTQRTHYYDGTDVTDGPDVDATYPLGYYREDYEFNLSFGDLDEHNGRFCVTPEYPNGIYCYFATVDENWNSAFPYMVGPTYYGNVDGGEVTSITETTTTYTPGTSSVIDLEHVQVNVFPNPASDLIAIQLMNSNTENFEVKLYDMSGRLIHSTQIKQGSTIAYFDTKTVYSGQYIVEISNDISVTTKKITVQH</sequence>
<dbReference type="Pfam" id="PF18962">
    <property type="entry name" value="Por_Secre_tail"/>
    <property type="match status" value="1"/>
</dbReference>
<proteinExistence type="predicted"/>
<evidence type="ECO:0000256" key="1">
    <source>
        <dbReference type="ARBA" id="ARBA00022729"/>
    </source>
</evidence>
<dbReference type="NCBIfam" id="TIGR04183">
    <property type="entry name" value="Por_Secre_tail"/>
    <property type="match status" value="1"/>
</dbReference>
<dbReference type="Proteomes" id="UP000683507">
    <property type="component" value="Chromosome"/>
</dbReference>
<feature type="signal peptide" evidence="2">
    <location>
        <begin position="1"/>
        <end position="19"/>
    </location>
</feature>
<evidence type="ECO:0000259" key="4">
    <source>
        <dbReference type="Pfam" id="PF18962"/>
    </source>
</evidence>